<reference evidence="2 3" key="1">
    <citation type="submission" date="2019-02" db="EMBL/GenBank/DDBJ databases">
        <title>Halieaceae_genomes.</title>
        <authorList>
            <person name="Li S.-H."/>
        </authorList>
    </citation>
    <scope>NUCLEOTIDE SEQUENCE [LARGE SCALE GENOMIC DNA]</scope>
    <source>
        <strain evidence="2 3">JH123</strain>
    </source>
</reference>
<dbReference type="EMBL" id="CP036501">
    <property type="protein sequence ID" value="UZP75129.1"/>
    <property type="molecule type" value="Genomic_DNA"/>
</dbReference>
<dbReference type="PANTHER" id="PTHR33608">
    <property type="entry name" value="BLL2464 PROTEIN"/>
    <property type="match status" value="1"/>
</dbReference>
<dbReference type="Proteomes" id="UP001317963">
    <property type="component" value="Chromosome"/>
</dbReference>
<dbReference type="RefSeq" id="WP_279241603.1">
    <property type="nucleotide sequence ID" value="NZ_CP036501.1"/>
</dbReference>
<sequence>MLDFLPKGHKVSAERLIEGRHVAQSININAQSKALALLAGRRKIRQRGRGVDFEEVRLYAPGDDVRSIDWRVTARSGDPHTKLFQEDREQPIVLLVDLRSPMWFGSKNCFKTVLASHIASVLAWAGLDAGERVGGIAMTNSGLVEIKPQRSKRSVLRLLRLMESAPSPSASLGDDAPDTWSVALSQLKSLSRPGARLMVISDFTDLLSDTTVEKTLRDIVSHRQVVCFKITDPLDAELPPSGRYALTDGNKQIKIDTSMQRLRNAYKVDFEKSQAAVVDYLRRYQVPLVTVDTSENPNELLQRVFPKR</sequence>
<dbReference type="Pfam" id="PF01882">
    <property type="entry name" value="DUF58"/>
    <property type="match status" value="1"/>
</dbReference>
<protein>
    <submittedName>
        <fullName evidence="2">DUF58 domain-containing protein</fullName>
    </submittedName>
</protein>
<organism evidence="2 3">
    <name type="scientific">Candidatus Paraluminiphilus aquimaris</name>
    <dbReference type="NCBI Taxonomy" id="2518994"/>
    <lineage>
        <taxon>Bacteria</taxon>
        <taxon>Pseudomonadati</taxon>
        <taxon>Pseudomonadota</taxon>
        <taxon>Gammaproteobacteria</taxon>
        <taxon>Cellvibrionales</taxon>
        <taxon>Halieaceae</taxon>
        <taxon>Candidatus Paraluminiphilus</taxon>
    </lineage>
</organism>
<dbReference type="InterPro" id="IPR002881">
    <property type="entry name" value="DUF58"/>
</dbReference>
<proteinExistence type="predicted"/>
<evidence type="ECO:0000313" key="2">
    <source>
        <dbReference type="EMBL" id="UZP75129.1"/>
    </source>
</evidence>
<gene>
    <name evidence="2" type="ORF">E0F26_10435</name>
</gene>
<evidence type="ECO:0000259" key="1">
    <source>
        <dbReference type="Pfam" id="PF01882"/>
    </source>
</evidence>
<dbReference type="PANTHER" id="PTHR33608:SF12">
    <property type="entry name" value="DUF58 DOMAIN-CONTAINING PROTEIN"/>
    <property type="match status" value="1"/>
</dbReference>
<evidence type="ECO:0000313" key="3">
    <source>
        <dbReference type="Proteomes" id="UP001317963"/>
    </source>
</evidence>
<name>A0ABY6Q7T2_9GAMM</name>
<feature type="domain" description="DUF58" evidence="1">
    <location>
        <begin position="55"/>
        <end position="274"/>
    </location>
</feature>
<accession>A0ABY6Q7T2</accession>
<keyword evidence="3" id="KW-1185">Reference proteome</keyword>